<accession>A0A4U0QI11</accession>
<dbReference type="Proteomes" id="UP000310016">
    <property type="component" value="Unassembled WGS sequence"/>
</dbReference>
<gene>
    <name evidence="1" type="ORF">FAZ21_06680</name>
</gene>
<sequence>MSTMQRRKGAAAERELFGILEEELGIAVKRNLTQTRERGCDTLDIAGWAIECKRQESLQLGAWWAQALRQADTAQRRPILFYRQSRQPWRAVVRLHDVAPAIYEPDHGTTTMDLQAACQLIRSLAQIPMFEEA</sequence>
<keyword evidence="2" id="KW-1185">Reference proteome</keyword>
<protein>
    <recommendedName>
        <fullName evidence="3">Holliday junction resolvase</fullName>
    </recommendedName>
</protein>
<proteinExistence type="predicted"/>
<dbReference type="AlphaFoldDB" id="A0A4U0QI11"/>
<name>A0A4U0QI11_9NEIS</name>
<reference evidence="1 2" key="1">
    <citation type="submission" date="2019-04" db="EMBL/GenBank/DDBJ databases">
        <title>Chitiniphilus eburnea sp. nov., a novel chitinolytic bacterium isolated from aquaculture sludge.</title>
        <authorList>
            <person name="Sheng M."/>
        </authorList>
    </citation>
    <scope>NUCLEOTIDE SEQUENCE [LARGE SCALE GENOMIC DNA]</scope>
    <source>
        <strain evidence="1 2">HX-2-15</strain>
    </source>
</reference>
<evidence type="ECO:0008006" key="3">
    <source>
        <dbReference type="Google" id="ProtNLM"/>
    </source>
</evidence>
<dbReference type="OrthoDB" id="8913593at2"/>
<dbReference type="RefSeq" id="WP_136772507.1">
    <property type="nucleotide sequence ID" value="NZ_SUMF01000004.1"/>
</dbReference>
<evidence type="ECO:0000313" key="2">
    <source>
        <dbReference type="Proteomes" id="UP000310016"/>
    </source>
</evidence>
<organism evidence="1 2">
    <name type="scientific">Chitiniphilus eburneus</name>
    <dbReference type="NCBI Taxonomy" id="2571148"/>
    <lineage>
        <taxon>Bacteria</taxon>
        <taxon>Pseudomonadati</taxon>
        <taxon>Pseudomonadota</taxon>
        <taxon>Betaproteobacteria</taxon>
        <taxon>Neisseriales</taxon>
        <taxon>Chitinibacteraceae</taxon>
        <taxon>Chitiniphilus</taxon>
    </lineage>
</organism>
<evidence type="ECO:0000313" key="1">
    <source>
        <dbReference type="EMBL" id="TJZ75594.1"/>
    </source>
</evidence>
<dbReference type="InterPro" id="IPR056931">
    <property type="entry name" value="D14-like"/>
</dbReference>
<dbReference type="Pfam" id="PF24608">
    <property type="entry name" value="PDDEXK_15"/>
    <property type="match status" value="1"/>
</dbReference>
<comment type="caution">
    <text evidence="1">The sequence shown here is derived from an EMBL/GenBank/DDBJ whole genome shotgun (WGS) entry which is preliminary data.</text>
</comment>
<dbReference type="EMBL" id="SUMF01000004">
    <property type="protein sequence ID" value="TJZ75594.1"/>
    <property type="molecule type" value="Genomic_DNA"/>
</dbReference>